<gene>
    <name evidence="1" type="ORF">CP98_04736</name>
</gene>
<accession>A0A084E9J8</accession>
<evidence type="ECO:0008006" key="3">
    <source>
        <dbReference type="Google" id="ProtNLM"/>
    </source>
</evidence>
<dbReference type="EMBL" id="JGVR01000049">
    <property type="protein sequence ID" value="KEZ14640.1"/>
    <property type="molecule type" value="Genomic_DNA"/>
</dbReference>
<dbReference type="Proteomes" id="UP000028534">
    <property type="component" value="Unassembled WGS sequence"/>
</dbReference>
<dbReference type="PATRIC" id="fig|13690.10.peg.4882"/>
<protein>
    <recommendedName>
        <fullName evidence="3">MAE-28990/MAE-18760-like HEPN domain-containing protein</fullName>
    </recommendedName>
</protein>
<proteinExistence type="predicted"/>
<name>A0A084E9J8_SPHYA</name>
<evidence type="ECO:0000313" key="2">
    <source>
        <dbReference type="Proteomes" id="UP000028534"/>
    </source>
</evidence>
<reference evidence="1 2" key="1">
    <citation type="submission" date="2014-03" db="EMBL/GenBank/DDBJ databases">
        <title>Genome sequence of Sphingobium yanoikuyae B1.</title>
        <authorList>
            <person name="Gan H.M."/>
            <person name="Gan H.Y."/>
            <person name="Savka M.A."/>
        </authorList>
    </citation>
    <scope>NUCLEOTIDE SEQUENCE [LARGE SCALE GENOMIC DNA]</scope>
    <source>
        <strain evidence="1 2">B1</strain>
    </source>
</reference>
<dbReference type="AlphaFoldDB" id="A0A084E9J8"/>
<sequence length="211" mass="23232">MPLPDFDLPDRSLPLELIWPAVGNPVAILRFERPTQWREFVASMALDAAIPDIVRLKFERALKLFLLGWLDADLLKGAELVALTALELALRDQYGKIVAPIASRKIKPGSPEAMMVPAPRYSFKALLRYMVEGDGLTDDALPMIVRCRGTAIGQLTGSMKPTLDERRNALAHGDPFDGMPTSGLVELVRDLISFAYRDRLGTSPGLPHNAS</sequence>
<organism evidence="1 2">
    <name type="scientific">Sphingobium yanoikuyae</name>
    <name type="common">Sphingomonas yanoikuyae</name>
    <dbReference type="NCBI Taxonomy" id="13690"/>
    <lineage>
        <taxon>Bacteria</taxon>
        <taxon>Pseudomonadati</taxon>
        <taxon>Pseudomonadota</taxon>
        <taxon>Alphaproteobacteria</taxon>
        <taxon>Sphingomonadales</taxon>
        <taxon>Sphingomonadaceae</taxon>
        <taxon>Sphingobium</taxon>
    </lineage>
</organism>
<evidence type="ECO:0000313" key="1">
    <source>
        <dbReference type="EMBL" id="KEZ14640.1"/>
    </source>
</evidence>
<dbReference type="eggNOG" id="ENOG5032HI8">
    <property type="taxonomic scope" value="Bacteria"/>
</dbReference>
<comment type="caution">
    <text evidence="1">The sequence shown here is derived from an EMBL/GenBank/DDBJ whole genome shotgun (WGS) entry which is preliminary data.</text>
</comment>